<dbReference type="Proteomes" id="UP000549052">
    <property type="component" value="Unassembled WGS sequence"/>
</dbReference>
<name>A0A839EJ27_9HYPH</name>
<feature type="domain" description="YjiS-like" evidence="1">
    <location>
        <begin position="57"/>
        <end position="74"/>
    </location>
</feature>
<gene>
    <name evidence="2" type="ORF">FHW16_002060</name>
</gene>
<evidence type="ECO:0000313" key="2">
    <source>
        <dbReference type="EMBL" id="MBA8878348.1"/>
    </source>
</evidence>
<evidence type="ECO:0000313" key="3">
    <source>
        <dbReference type="Proteomes" id="UP000549052"/>
    </source>
</evidence>
<dbReference type="AlphaFoldDB" id="A0A839EJ27"/>
<dbReference type="EMBL" id="JACGXN010000002">
    <property type="protein sequence ID" value="MBA8878348.1"/>
    <property type="molecule type" value="Genomic_DNA"/>
</dbReference>
<dbReference type="RefSeq" id="WP_182549055.1">
    <property type="nucleotide sequence ID" value="NZ_JACGXN010000002.1"/>
</dbReference>
<reference evidence="2 3" key="1">
    <citation type="submission" date="2020-07" db="EMBL/GenBank/DDBJ databases">
        <title>Genomic Encyclopedia of Type Strains, Phase IV (KMG-V): Genome sequencing to study the core and pangenomes of soil and plant-associated prokaryotes.</title>
        <authorList>
            <person name="Whitman W."/>
        </authorList>
    </citation>
    <scope>NUCLEOTIDE SEQUENCE [LARGE SCALE GENOMIC DNA]</scope>
    <source>
        <strain evidence="2 3">AN3</strain>
    </source>
</reference>
<dbReference type="Pfam" id="PF06568">
    <property type="entry name" value="YjiS-like"/>
    <property type="match status" value="1"/>
</dbReference>
<comment type="caution">
    <text evidence="2">The sequence shown here is derived from an EMBL/GenBank/DDBJ whole genome shotgun (WGS) entry which is preliminary data.</text>
</comment>
<keyword evidence="3" id="KW-1185">Reference proteome</keyword>
<dbReference type="InterPro" id="IPR009506">
    <property type="entry name" value="YjiS-like"/>
</dbReference>
<organism evidence="2 3">
    <name type="scientific">Phyllobacterium myrsinacearum</name>
    <dbReference type="NCBI Taxonomy" id="28101"/>
    <lineage>
        <taxon>Bacteria</taxon>
        <taxon>Pseudomonadati</taxon>
        <taxon>Pseudomonadota</taxon>
        <taxon>Alphaproteobacteria</taxon>
        <taxon>Hyphomicrobiales</taxon>
        <taxon>Phyllobacteriaceae</taxon>
        <taxon>Phyllobacterium</taxon>
    </lineage>
</organism>
<protein>
    <submittedName>
        <fullName evidence="2">Uncharacterized protein YjiS (DUF1127 family)</fullName>
    </submittedName>
</protein>
<sequence length="82" mass="9360">MSSVKTTGLLLNKIDKPSNSDWRQNGDAFVQSLRKTLTVIWSTVRYRTEGTDGQRVSKLSDHLLADIGITRQEAKEIDRQKR</sequence>
<accession>A0A839EJ27</accession>
<evidence type="ECO:0000259" key="1">
    <source>
        <dbReference type="Pfam" id="PF06568"/>
    </source>
</evidence>
<proteinExistence type="predicted"/>